<sequence>MSHAPLIPTIETERLVLRAPNARDLDAYTEFCLSERSAGVGGPFTAGDAFHKLSAIIGHWSLRGYGRWMIADKQTNAPLGITGPYFPVGWPEPEIAWTVFEAAEGRGIAFEAALAARAFVYDTLGWDTVISCTTPDNTRSMALAERMGALRDGTFRSADYGELYIWRHPSRESLA</sequence>
<evidence type="ECO:0000259" key="1">
    <source>
        <dbReference type="Pfam" id="PF13302"/>
    </source>
</evidence>
<feature type="domain" description="N-acetyltransferase" evidence="1">
    <location>
        <begin position="14"/>
        <end position="149"/>
    </location>
</feature>
<dbReference type="Proteomes" id="UP000215377">
    <property type="component" value="Unassembled WGS sequence"/>
</dbReference>
<dbReference type="EMBL" id="AQQR01000008">
    <property type="protein sequence ID" value="OWU71684.1"/>
    <property type="molecule type" value="Genomic_DNA"/>
</dbReference>
<protein>
    <submittedName>
        <fullName evidence="2">Acetyltransferase</fullName>
    </submittedName>
</protein>
<proteinExistence type="predicted"/>
<dbReference type="Pfam" id="PF13302">
    <property type="entry name" value="Acetyltransf_3"/>
    <property type="match status" value="1"/>
</dbReference>
<gene>
    <name evidence="2" type="ORF">ATO3_17940</name>
</gene>
<keyword evidence="3" id="KW-1185">Reference proteome</keyword>
<dbReference type="SUPFAM" id="SSF55729">
    <property type="entry name" value="Acyl-CoA N-acyltransferases (Nat)"/>
    <property type="match status" value="1"/>
</dbReference>
<dbReference type="PANTHER" id="PTHR43792">
    <property type="entry name" value="GNAT FAMILY, PUTATIVE (AFU_ORTHOLOGUE AFUA_3G00765)-RELATED-RELATED"/>
    <property type="match status" value="1"/>
</dbReference>
<dbReference type="AlphaFoldDB" id="A0A225NFF4"/>
<dbReference type="Gene3D" id="3.40.630.30">
    <property type="match status" value="1"/>
</dbReference>
<comment type="caution">
    <text evidence="2">The sequence shown here is derived from an EMBL/GenBank/DDBJ whole genome shotgun (WGS) entry which is preliminary data.</text>
</comment>
<dbReference type="PANTHER" id="PTHR43792:SF1">
    <property type="entry name" value="N-ACETYLTRANSFERASE DOMAIN-CONTAINING PROTEIN"/>
    <property type="match status" value="1"/>
</dbReference>
<evidence type="ECO:0000313" key="2">
    <source>
        <dbReference type="EMBL" id="OWU71684.1"/>
    </source>
</evidence>
<evidence type="ECO:0000313" key="3">
    <source>
        <dbReference type="Proteomes" id="UP000215377"/>
    </source>
</evidence>
<dbReference type="RefSeq" id="WP_088651275.1">
    <property type="nucleotide sequence ID" value="NZ_AQQR01000008.1"/>
</dbReference>
<reference evidence="2 3" key="1">
    <citation type="submission" date="2013-04" db="EMBL/GenBank/DDBJ databases">
        <title>Oceanicola sp. 22II1-22F33 Genome Sequencing.</title>
        <authorList>
            <person name="Lai Q."/>
            <person name="Li G."/>
            <person name="Shao Z."/>
        </authorList>
    </citation>
    <scope>NUCLEOTIDE SEQUENCE [LARGE SCALE GENOMIC DNA]</scope>
    <source>
        <strain evidence="2 3">22II1-22F33</strain>
    </source>
</reference>
<dbReference type="InterPro" id="IPR051531">
    <property type="entry name" value="N-acetyltransferase"/>
</dbReference>
<dbReference type="InterPro" id="IPR000182">
    <property type="entry name" value="GNAT_dom"/>
</dbReference>
<keyword evidence="2" id="KW-0808">Transferase</keyword>
<dbReference type="GO" id="GO:0016747">
    <property type="term" value="F:acyltransferase activity, transferring groups other than amino-acyl groups"/>
    <property type="evidence" value="ECO:0007669"/>
    <property type="project" value="InterPro"/>
</dbReference>
<name>A0A225NFF4_9RHOB</name>
<organism evidence="2 3">
    <name type="scientific">Marinibacterium profundimaris</name>
    <dbReference type="NCBI Taxonomy" id="1679460"/>
    <lineage>
        <taxon>Bacteria</taxon>
        <taxon>Pseudomonadati</taxon>
        <taxon>Pseudomonadota</taxon>
        <taxon>Alphaproteobacteria</taxon>
        <taxon>Rhodobacterales</taxon>
        <taxon>Paracoccaceae</taxon>
        <taxon>Marinibacterium</taxon>
    </lineage>
</organism>
<dbReference type="OrthoDB" id="6293260at2"/>
<dbReference type="InterPro" id="IPR016181">
    <property type="entry name" value="Acyl_CoA_acyltransferase"/>
</dbReference>
<accession>A0A225NFF4</accession>